<gene>
    <name evidence="2" type="ORF">D0X99_04720</name>
</gene>
<reference evidence="2 3" key="1">
    <citation type="submission" date="2018-09" db="EMBL/GenBank/DDBJ databases">
        <authorList>
            <person name="Wang X."/>
            <person name="Du Z."/>
        </authorList>
    </citation>
    <scope>NUCLEOTIDE SEQUENCE [LARGE SCALE GENOMIC DNA]</scope>
    <source>
        <strain evidence="2 3">N3</strain>
    </source>
</reference>
<dbReference type="PANTHER" id="PTHR11091:SF3">
    <property type="entry name" value="2,3-DIKETO-L-GULONATE REDUCTASE"/>
    <property type="match status" value="1"/>
</dbReference>
<evidence type="ECO:0000256" key="1">
    <source>
        <dbReference type="ARBA" id="ARBA00023002"/>
    </source>
</evidence>
<dbReference type="Gene3D" id="1.10.1530.10">
    <property type="match status" value="1"/>
</dbReference>
<dbReference type="Proteomes" id="UP000283522">
    <property type="component" value="Unassembled WGS sequence"/>
</dbReference>
<protein>
    <submittedName>
        <fullName evidence="2">3-dehydro-L-gulonate 2-dehydrogenase</fullName>
        <ecNumber evidence="2">1.1.1.130</ecNumber>
    </submittedName>
</protein>
<dbReference type="SUPFAM" id="SSF89733">
    <property type="entry name" value="L-sulfolactate dehydrogenase-like"/>
    <property type="match status" value="1"/>
</dbReference>
<keyword evidence="1 2" id="KW-0560">Oxidoreductase</keyword>
<sequence>MNDFLIPFEELKSSLEAILIQAGFEKEQAAKCALLFAQADLDGVRSHGVNRFFLFLDYVQKGYVRPNLQPVLLDKTGSFERYDGQFGPGNLNADFAMSRAIDLAMEYGMSCVSVRNTNHWMRGGNYGWQAAEAGLMAICFTNTKANMPAWGGNEPKLGNNPLILAVPRPSGPIVLDMAMSQFAYGKMSIASEKGQEMPFDAGFDTEGNLTRNPKTILENQLALPIGLWKGSGLSLMLDLFATLLSGGNSTHEVESSGAEMGLSQVFICFDPQRLNLGDWMENKVEEVLSDLKKSSVFEGNEVRYPGEKTLEIRRENLENGVPVSAKIWQQILEKINL</sequence>
<dbReference type="RefSeq" id="WP_119476506.1">
    <property type="nucleotide sequence ID" value="NZ_QXML01000002.1"/>
</dbReference>
<accession>A0A418PU55</accession>
<keyword evidence="3" id="KW-1185">Reference proteome</keyword>
<dbReference type="NCBIfam" id="NF009750">
    <property type="entry name" value="PRK13260.1"/>
    <property type="match status" value="1"/>
</dbReference>
<evidence type="ECO:0000313" key="2">
    <source>
        <dbReference type="EMBL" id="RIW17069.1"/>
    </source>
</evidence>
<proteinExistence type="predicted"/>
<name>A0A418PU55_9BACT</name>
<dbReference type="InterPro" id="IPR003767">
    <property type="entry name" value="Malate/L-lactate_DH-like"/>
</dbReference>
<comment type="caution">
    <text evidence="2">The sequence shown here is derived from an EMBL/GenBank/DDBJ whole genome shotgun (WGS) entry which is preliminary data.</text>
</comment>
<dbReference type="InterPro" id="IPR043143">
    <property type="entry name" value="Mal/L-sulf/L-lact_DH-like_NADP"/>
</dbReference>
<dbReference type="Gene3D" id="3.30.1370.60">
    <property type="entry name" value="Hypothetical oxidoreductase yiak, domain 2"/>
    <property type="match status" value="1"/>
</dbReference>
<dbReference type="AlphaFoldDB" id="A0A418PU55"/>
<dbReference type="Pfam" id="PF02615">
    <property type="entry name" value="Ldh_2"/>
    <property type="match status" value="1"/>
</dbReference>
<dbReference type="InterPro" id="IPR043144">
    <property type="entry name" value="Mal/L-sulf/L-lact_DH-like_ah"/>
</dbReference>
<dbReference type="EMBL" id="QXML01000002">
    <property type="protein sequence ID" value="RIW17069.1"/>
    <property type="molecule type" value="Genomic_DNA"/>
</dbReference>
<dbReference type="InterPro" id="IPR036111">
    <property type="entry name" value="Mal/L-sulfo/L-lacto_DH-like_sf"/>
</dbReference>
<dbReference type="GO" id="GO:0047559">
    <property type="term" value="F:3-dehydro-L-gulonate 2-dehydrogenase activity"/>
    <property type="evidence" value="ECO:0007669"/>
    <property type="project" value="UniProtKB-EC"/>
</dbReference>
<dbReference type="PANTHER" id="PTHR11091">
    <property type="entry name" value="OXIDOREDUCTASE-RELATED"/>
    <property type="match status" value="1"/>
</dbReference>
<dbReference type="OrthoDB" id="9769447at2"/>
<evidence type="ECO:0000313" key="3">
    <source>
        <dbReference type="Proteomes" id="UP000283522"/>
    </source>
</evidence>
<organism evidence="2 3">
    <name type="scientific">Algoriphagus lacus</name>
    <dbReference type="NCBI Taxonomy" id="2056311"/>
    <lineage>
        <taxon>Bacteria</taxon>
        <taxon>Pseudomonadati</taxon>
        <taxon>Bacteroidota</taxon>
        <taxon>Cytophagia</taxon>
        <taxon>Cytophagales</taxon>
        <taxon>Cyclobacteriaceae</taxon>
        <taxon>Algoriphagus</taxon>
    </lineage>
</organism>
<dbReference type="EC" id="1.1.1.130" evidence="2"/>